<protein>
    <submittedName>
        <fullName evidence="1">Prepilin-type N-terminal cleavage/methylation domain-containing protein</fullName>
    </submittedName>
</protein>
<keyword evidence="2" id="KW-1185">Reference proteome</keyword>
<organism evidence="1 2">
    <name type="scientific">Amphibiibacter pelophylacis</name>
    <dbReference type="NCBI Taxonomy" id="1799477"/>
    <lineage>
        <taxon>Bacteria</taxon>
        <taxon>Pseudomonadati</taxon>
        <taxon>Pseudomonadota</taxon>
        <taxon>Betaproteobacteria</taxon>
        <taxon>Burkholderiales</taxon>
        <taxon>Sphaerotilaceae</taxon>
        <taxon>Amphibiibacter</taxon>
    </lineage>
</organism>
<dbReference type="Proteomes" id="UP001364695">
    <property type="component" value="Unassembled WGS sequence"/>
</dbReference>
<dbReference type="EMBL" id="JAWDIE010000001">
    <property type="protein sequence ID" value="MEJ7137066.1"/>
    <property type="molecule type" value="Genomic_DNA"/>
</dbReference>
<evidence type="ECO:0000313" key="2">
    <source>
        <dbReference type="Proteomes" id="UP001364695"/>
    </source>
</evidence>
<sequence length="301" mass="32171">MKMSSPLFHRRQRGLTLVEVMVGLALGLIVVGAILSTYLTVARSQVTQLGESQLSQNSGSAMGFIGSAVRDAGLTVPDTNWNDFNQDLRVQPPGGTFDLFGARNKNPSAGNKPWPSIQMITSGGVSTLVVRREIDPDNSADLDCLGRPYPKVAGGRAWGIVECRFNFDTTKRDLTVQAVGLASPITAAAPLVPAGTLFDYQIRTAQQPAGNFYSATPVRGDISYFDATDATDWPLVVGVELCLVLASPTDPAARPTSYTRCDGSTATAPTTGPAYAFRIVRSTFQLRNRSAVMPFLNPDPA</sequence>
<name>A0ACC6NYL9_9BURK</name>
<accession>A0ACC6NYL9</accession>
<comment type="caution">
    <text evidence="1">The sequence shown here is derived from an EMBL/GenBank/DDBJ whole genome shotgun (WGS) entry which is preliminary data.</text>
</comment>
<evidence type="ECO:0000313" key="1">
    <source>
        <dbReference type="EMBL" id="MEJ7137066.1"/>
    </source>
</evidence>
<gene>
    <name evidence="1" type="ORF">RV045_01305</name>
</gene>
<reference evidence="1" key="1">
    <citation type="submission" date="2023-10" db="EMBL/GenBank/DDBJ databases">
        <title>Amphibacter perezi, gen. nov., sp. nov. a novel taxa of the family Comamonadaceae, class Betaproteobacteria isolated from the skin microbiota of Pelophylax perezi from different populations.</title>
        <authorList>
            <person name="Costa S."/>
            <person name="Proenca D.N."/>
            <person name="Lopes I."/>
            <person name="Morais P.V."/>
        </authorList>
    </citation>
    <scope>NUCLEOTIDE SEQUENCE</scope>
    <source>
        <strain evidence="1">SL12-8</strain>
    </source>
</reference>
<proteinExistence type="predicted"/>